<feature type="domain" description="Acyl-CoA thioesterase 2 C-terminal" evidence="3">
    <location>
        <begin position="156"/>
        <end position="289"/>
    </location>
</feature>
<sequence length="298" mass="33898">MSGNETQKHPLVTELEQLLTVHRMGDGWYLGMRKPGGKGRVFGGQVIAQALAAAQDTVGSERIAHSLHAYFMRAGDEDYEITFRVERDFDGGTFSTRRIIALQKDRPILNMAASFQKLEEGLHHQEEMPDVPPPEELKDEAQLRAMFADQVPEKFRDNFVRERAFESRPVDARDWLGGDKRRPARQDIWFRLRDRTVDDPAVHRAMLAYQSDSWLLGTCTLAHGVTWMTPGMMSASLDHAVWLHGDFRVDDWLLYSCDSPWTGRGRGFNRGSIYTRDGRLVATCAQEGLIRLRPPAAE</sequence>
<evidence type="ECO:0000256" key="2">
    <source>
        <dbReference type="ARBA" id="ARBA00022801"/>
    </source>
</evidence>
<dbReference type="Gene3D" id="2.40.160.210">
    <property type="entry name" value="Acyl-CoA thioesterase, double hotdog domain"/>
    <property type="match status" value="1"/>
</dbReference>
<comment type="caution">
    <text evidence="5">The sequence shown here is derived from an EMBL/GenBank/DDBJ whole genome shotgun (WGS) entry which is preliminary data.</text>
</comment>
<evidence type="ECO:0000259" key="4">
    <source>
        <dbReference type="Pfam" id="PF13622"/>
    </source>
</evidence>
<dbReference type="SUPFAM" id="SSF54637">
    <property type="entry name" value="Thioesterase/thiol ester dehydrase-isomerase"/>
    <property type="match status" value="2"/>
</dbReference>
<feature type="domain" description="Acyl-CoA thioesterase-like N-terminal HotDog" evidence="4">
    <location>
        <begin position="39"/>
        <end position="116"/>
    </location>
</feature>
<dbReference type="Pfam" id="PF02551">
    <property type="entry name" value="Acyl_CoA_thio"/>
    <property type="match status" value="1"/>
</dbReference>
<dbReference type="PANTHER" id="PTHR11066:SF34">
    <property type="entry name" value="ACYL-COENZYME A THIOESTERASE 8"/>
    <property type="match status" value="1"/>
</dbReference>
<dbReference type="RefSeq" id="WP_381514664.1">
    <property type="nucleotide sequence ID" value="NZ_JBHUEL010000010.1"/>
</dbReference>
<dbReference type="InterPro" id="IPR025652">
    <property type="entry name" value="TesB_C"/>
</dbReference>
<dbReference type="PANTHER" id="PTHR11066">
    <property type="entry name" value="ACYL-COA THIOESTERASE"/>
    <property type="match status" value="1"/>
</dbReference>
<evidence type="ECO:0000256" key="1">
    <source>
        <dbReference type="ARBA" id="ARBA00006538"/>
    </source>
</evidence>
<dbReference type="CDD" id="cd03444">
    <property type="entry name" value="Thioesterase_II_repeat1"/>
    <property type="match status" value="1"/>
</dbReference>
<evidence type="ECO:0000313" key="5">
    <source>
        <dbReference type="EMBL" id="MFD1767360.1"/>
    </source>
</evidence>
<gene>
    <name evidence="5" type="ORF">ACFSAG_10980</name>
</gene>
<protein>
    <submittedName>
        <fullName evidence="5">Acyl-CoA thioesterase</fullName>
    </submittedName>
</protein>
<dbReference type="InterPro" id="IPR042171">
    <property type="entry name" value="Acyl-CoA_hotdog"/>
</dbReference>
<dbReference type="Pfam" id="PF13622">
    <property type="entry name" value="4HBT_3"/>
    <property type="match status" value="1"/>
</dbReference>
<reference evidence="6" key="1">
    <citation type="journal article" date="2019" name="Int. J. Syst. Evol. Microbiol.">
        <title>The Global Catalogue of Microorganisms (GCM) 10K type strain sequencing project: providing services to taxonomists for standard genome sequencing and annotation.</title>
        <authorList>
            <consortium name="The Broad Institute Genomics Platform"/>
            <consortium name="The Broad Institute Genome Sequencing Center for Infectious Disease"/>
            <person name="Wu L."/>
            <person name="Ma J."/>
        </authorList>
    </citation>
    <scope>NUCLEOTIDE SEQUENCE [LARGE SCALE GENOMIC DNA]</scope>
    <source>
        <strain evidence="6">CGMCC 1.12449</strain>
    </source>
</reference>
<dbReference type="InterPro" id="IPR029069">
    <property type="entry name" value="HotDog_dom_sf"/>
</dbReference>
<evidence type="ECO:0000313" key="6">
    <source>
        <dbReference type="Proteomes" id="UP001597215"/>
    </source>
</evidence>
<dbReference type="Proteomes" id="UP001597215">
    <property type="component" value="Unassembled WGS sequence"/>
</dbReference>
<dbReference type="InterPro" id="IPR049449">
    <property type="entry name" value="TesB_ACOT8-like_N"/>
</dbReference>
<organism evidence="5 6">
    <name type="scientific">Sphingorhabdus buctiana</name>
    <dbReference type="NCBI Taxonomy" id="1508805"/>
    <lineage>
        <taxon>Bacteria</taxon>
        <taxon>Pseudomonadati</taxon>
        <taxon>Pseudomonadota</taxon>
        <taxon>Alphaproteobacteria</taxon>
        <taxon>Sphingomonadales</taxon>
        <taxon>Sphingomonadaceae</taxon>
        <taxon>Sphingorhabdus</taxon>
    </lineage>
</organism>
<accession>A0ABW4MEL3</accession>
<dbReference type="InterPro" id="IPR003703">
    <property type="entry name" value="Acyl_CoA_thio"/>
</dbReference>
<dbReference type="CDD" id="cd03445">
    <property type="entry name" value="Thioesterase_II_repeat2"/>
    <property type="match status" value="1"/>
</dbReference>
<keyword evidence="6" id="KW-1185">Reference proteome</keyword>
<evidence type="ECO:0000259" key="3">
    <source>
        <dbReference type="Pfam" id="PF02551"/>
    </source>
</evidence>
<name>A0ABW4MEL3_9SPHN</name>
<proteinExistence type="inferred from homology"/>
<comment type="similarity">
    <text evidence="1">Belongs to the C/M/P thioester hydrolase family.</text>
</comment>
<dbReference type="EMBL" id="JBHUEL010000010">
    <property type="protein sequence ID" value="MFD1767360.1"/>
    <property type="molecule type" value="Genomic_DNA"/>
</dbReference>
<keyword evidence="2" id="KW-0378">Hydrolase</keyword>